<comment type="subcellular location">
    <subcellularLocation>
        <location evidence="7">Cytoplasm</location>
    </subcellularLocation>
</comment>
<dbReference type="SUPFAM" id="SSF81799">
    <property type="entry name" value="Putative methyltransferase TM0872, insert domain"/>
    <property type="match status" value="1"/>
</dbReference>
<keyword evidence="5 7" id="KW-0808">Transferase</keyword>
<dbReference type="PIRSF" id="PIRSF004486">
    <property type="entry name" value="MraW"/>
    <property type="match status" value="1"/>
</dbReference>
<feature type="binding site" evidence="7">
    <location>
        <position position="106"/>
    </location>
    <ligand>
        <name>S-adenosyl-L-methionine</name>
        <dbReference type="ChEBI" id="CHEBI:59789"/>
    </ligand>
</feature>
<dbReference type="AlphaFoldDB" id="A0A8H2R0V2"/>
<dbReference type="Gene3D" id="1.10.150.170">
    <property type="entry name" value="Putative methyltransferase TM0872, insert domain"/>
    <property type="match status" value="1"/>
</dbReference>
<evidence type="ECO:0000313" key="8">
    <source>
        <dbReference type="EMBL" id="VFB16033.1"/>
    </source>
</evidence>
<dbReference type="RefSeq" id="WP_131748501.1">
    <property type="nucleotide sequence ID" value="NZ_CAACYI010000001.1"/>
</dbReference>
<feature type="binding site" evidence="7">
    <location>
        <position position="78"/>
    </location>
    <ligand>
        <name>S-adenosyl-L-methionine</name>
        <dbReference type="ChEBI" id="CHEBI:59789"/>
    </ligand>
</feature>
<comment type="function">
    <text evidence="7">Specifically methylates the N4 position of cytidine in position 1402 (C1402) of 16S rRNA.</text>
</comment>
<evidence type="ECO:0000256" key="3">
    <source>
        <dbReference type="ARBA" id="ARBA00022552"/>
    </source>
</evidence>
<dbReference type="EC" id="2.1.1.199" evidence="7"/>
<comment type="catalytic activity">
    <reaction evidence="7">
        <text>cytidine(1402) in 16S rRNA + S-adenosyl-L-methionine = N(4)-methylcytidine(1402) in 16S rRNA + S-adenosyl-L-homocysteine + H(+)</text>
        <dbReference type="Rhea" id="RHEA:42928"/>
        <dbReference type="Rhea" id="RHEA-COMP:10286"/>
        <dbReference type="Rhea" id="RHEA-COMP:10287"/>
        <dbReference type="ChEBI" id="CHEBI:15378"/>
        <dbReference type="ChEBI" id="CHEBI:57856"/>
        <dbReference type="ChEBI" id="CHEBI:59789"/>
        <dbReference type="ChEBI" id="CHEBI:74506"/>
        <dbReference type="ChEBI" id="CHEBI:82748"/>
        <dbReference type="EC" id="2.1.1.199"/>
    </reaction>
</comment>
<sequence length="309" mass="35202">MEFHHVPVLYKEVMDGLKIKEDGTYLDGTVGGGNHSLGILKQLKTGRLICLDQDTNALEASKEKLKDFSNVSFYHLNYKDFTRALEAEGIQGLDGILLDLGVSSHQFDQKDRGFSYRFNAALDMRMDQSKSFSAKDIVNSYSLEDLNRIFQDYGEERWAKRIAEFILEARKKAPIETTFDLVEIIKAAIPKDVRRKGGHPAKRIFQALRIEVNDELNVLKDTLYQMVQSLNPGGRLVVISFHSLEDRIVKEIFKYAFLDCVCPPQQPLCTCDKKREIKIITRKPITASPEELEVNPRSSSAKCRIAEKL</sequence>
<evidence type="ECO:0000256" key="5">
    <source>
        <dbReference type="ARBA" id="ARBA00022679"/>
    </source>
</evidence>
<dbReference type="GO" id="GO:0070475">
    <property type="term" value="P:rRNA base methylation"/>
    <property type="evidence" value="ECO:0007669"/>
    <property type="project" value="UniProtKB-UniRule"/>
</dbReference>
<organism evidence="8 9">
    <name type="scientific">Urinicoccus massiliensis</name>
    <dbReference type="NCBI Taxonomy" id="1723382"/>
    <lineage>
        <taxon>Bacteria</taxon>
        <taxon>Bacillati</taxon>
        <taxon>Bacillota</taxon>
        <taxon>Tissierellia</taxon>
        <taxon>Tissierellales</taxon>
        <taxon>Peptoniphilaceae</taxon>
        <taxon>Urinicoccus</taxon>
    </lineage>
</organism>
<evidence type="ECO:0000313" key="9">
    <source>
        <dbReference type="Proteomes" id="UP000377798"/>
    </source>
</evidence>
<keyword evidence="4 7" id="KW-0489">Methyltransferase</keyword>
<dbReference type="SUPFAM" id="SSF53335">
    <property type="entry name" value="S-adenosyl-L-methionine-dependent methyltransferases"/>
    <property type="match status" value="1"/>
</dbReference>
<evidence type="ECO:0000256" key="2">
    <source>
        <dbReference type="ARBA" id="ARBA00022490"/>
    </source>
</evidence>
<keyword evidence="3 7" id="KW-0698">rRNA processing</keyword>
<dbReference type="GO" id="GO:0005737">
    <property type="term" value="C:cytoplasm"/>
    <property type="evidence" value="ECO:0007669"/>
    <property type="project" value="UniProtKB-SubCell"/>
</dbReference>
<dbReference type="FunFam" id="1.10.150.170:FF:000001">
    <property type="entry name" value="Ribosomal RNA small subunit methyltransferase H"/>
    <property type="match status" value="1"/>
</dbReference>
<evidence type="ECO:0000256" key="1">
    <source>
        <dbReference type="ARBA" id="ARBA00010396"/>
    </source>
</evidence>
<dbReference type="InterPro" id="IPR023397">
    <property type="entry name" value="SAM-dep_MeTrfase_MraW_recog"/>
</dbReference>
<keyword evidence="2 7" id="KW-0963">Cytoplasm</keyword>
<evidence type="ECO:0000256" key="6">
    <source>
        <dbReference type="ARBA" id="ARBA00022691"/>
    </source>
</evidence>
<protein>
    <recommendedName>
        <fullName evidence="7">Ribosomal RNA small subunit methyltransferase H</fullName>
        <ecNumber evidence="7">2.1.1.199</ecNumber>
    </recommendedName>
    <alternativeName>
        <fullName evidence="7">16S rRNA m(4)C1402 methyltransferase</fullName>
    </alternativeName>
    <alternativeName>
        <fullName evidence="7">rRNA (cytosine-N(4)-)-methyltransferase RsmH</fullName>
    </alternativeName>
</protein>
<evidence type="ECO:0000256" key="4">
    <source>
        <dbReference type="ARBA" id="ARBA00022603"/>
    </source>
</evidence>
<dbReference type="PANTHER" id="PTHR11265:SF0">
    <property type="entry name" value="12S RRNA N4-METHYLCYTIDINE METHYLTRANSFERASE"/>
    <property type="match status" value="1"/>
</dbReference>
<keyword evidence="6 7" id="KW-0949">S-adenosyl-L-methionine</keyword>
<dbReference type="EMBL" id="CAACYI010000001">
    <property type="protein sequence ID" value="VFB16033.1"/>
    <property type="molecule type" value="Genomic_DNA"/>
</dbReference>
<dbReference type="InterPro" id="IPR029063">
    <property type="entry name" value="SAM-dependent_MTases_sf"/>
</dbReference>
<feature type="binding site" evidence="7">
    <location>
        <position position="52"/>
    </location>
    <ligand>
        <name>S-adenosyl-L-methionine</name>
        <dbReference type="ChEBI" id="CHEBI:59789"/>
    </ligand>
</feature>
<gene>
    <name evidence="7 8" type="primary">rsmH</name>
    <name evidence="8" type="ORF">NCTC13150_00547</name>
</gene>
<dbReference type="Gene3D" id="3.40.50.150">
    <property type="entry name" value="Vaccinia Virus protein VP39"/>
    <property type="match status" value="1"/>
</dbReference>
<dbReference type="GO" id="GO:0071424">
    <property type="term" value="F:rRNA (cytosine-N4-)-methyltransferase activity"/>
    <property type="evidence" value="ECO:0007669"/>
    <property type="project" value="UniProtKB-UniRule"/>
</dbReference>
<evidence type="ECO:0000256" key="7">
    <source>
        <dbReference type="HAMAP-Rule" id="MF_01007"/>
    </source>
</evidence>
<dbReference type="Pfam" id="PF01795">
    <property type="entry name" value="Methyltransf_5"/>
    <property type="match status" value="1"/>
</dbReference>
<reference evidence="8 9" key="1">
    <citation type="submission" date="2019-02" db="EMBL/GenBank/DDBJ databases">
        <authorList>
            <consortium name="Pathogen Informatics"/>
        </authorList>
    </citation>
    <scope>NUCLEOTIDE SEQUENCE [LARGE SCALE GENOMIC DNA]</scope>
    <source>
        <strain evidence="8 9">3012STDY7089603</strain>
    </source>
</reference>
<comment type="caution">
    <text evidence="7">Lacks conserved residue(s) required for the propagation of feature annotation.</text>
</comment>
<keyword evidence="9" id="KW-1185">Reference proteome</keyword>
<comment type="caution">
    <text evidence="8">The sequence shown here is derived from an EMBL/GenBank/DDBJ whole genome shotgun (WGS) entry which is preliminary data.</text>
</comment>
<dbReference type="InterPro" id="IPR002903">
    <property type="entry name" value="RsmH"/>
</dbReference>
<dbReference type="HAMAP" id="MF_01007">
    <property type="entry name" value="16SrRNA_methyltr_H"/>
    <property type="match status" value="1"/>
</dbReference>
<name>A0A8H2R0V2_9FIRM</name>
<dbReference type="Proteomes" id="UP000377798">
    <property type="component" value="Unassembled WGS sequence"/>
</dbReference>
<comment type="similarity">
    <text evidence="1 7">Belongs to the methyltransferase superfamily. RsmH family.</text>
</comment>
<feature type="binding site" evidence="7">
    <location>
        <position position="99"/>
    </location>
    <ligand>
        <name>S-adenosyl-L-methionine</name>
        <dbReference type="ChEBI" id="CHEBI:59789"/>
    </ligand>
</feature>
<proteinExistence type="inferred from homology"/>
<dbReference type="PANTHER" id="PTHR11265">
    <property type="entry name" value="S-ADENOSYL-METHYLTRANSFERASE MRAW"/>
    <property type="match status" value="1"/>
</dbReference>
<dbReference type="NCBIfam" id="TIGR00006">
    <property type="entry name" value="16S rRNA (cytosine(1402)-N(4))-methyltransferase RsmH"/>
    <property type="match status" value="1"/>
</dbReference>
<accession>A0A8H2R0V2</accession>